<accession>A0A370K7X3</accession>
<protein>
    <submittedName>
        <fullName evidence="3">Transporter</fullName>
    </submittedName>
</protein>
<evidence type="ECO:0000313" key="4">
    <source>
        <dbReference type="Proteomes" id="UP000254711"/>
    </source>
</evidence>
<organism evidence="3 4">
    <name type="scientific">Dyella solisilvae</name>
    <dbReference type="NCBI Taxonomy" id="1920168"/>
    <lineage>
        <taxon>Bacteria</taxon>
        <taxon>Pseudomonadati</taxon>
        <taxon>Pseudomonadota</taxon>
        <taxon>Gammaproteobacteria</taxon>
        <taxon>Lysobacterales</taxon>
        <taxon>Rhodanobacteraceae</taxon>
        <taxon>Dyella</taxon>
    </lineage>
</organism>
<dbReference type="Proteomes" id="UP000254711">
    <property type="component" value="Unassembled WGS sequence"/>
</dbReference>
<evidence type="ECO:0000256" key="2">
    <source>
        <dbReference type="SAM" id="SignalP"/>
    </source>
</evidence>
<proteinExistence type="predicted"/>
<dbReference type="AlphaFoldDB" id="A0A370K7X3"/>
<dbReference type="EMBL" id="QQSY01000002">
    <property type="protein sequence ID" value="RDI98751.1"/>
    <property type="molecule type" value="Genomic_DNA"/>
</dbReference>
<feature type="signal peptide" evidence="2">
    <location>
        <begin position="1"/>
        <end position="24"/>
    </location>
</feature>
<feature type="region of interest" description="Disordered" evidence="1">
    <location>
        <begin position="92"/>
        <end position="125"/>
    </location>
</feature>
<evidence type="ECO:0000256" key="1">
    <source>
        <dbReference type="SAM" id="MobiDB-lite"/>
    </source>
</evidence>
<gene>
    <name evidence="3" type="ORF">DVT68_09550</name>
</gene>
<dbReference type="SUPFAM" id="SSF56935">
    <property type="entry name" value="Porins"/>
    <property type="match status" value="1"/>
</dbReference>
<keyword evidence="2" id="KW-0732">Signal</keyword>
<sequence length="282" mass="30020">MILRKASTLCAFGALGLMAQSAHADGAPDKEATGTFSLDAGLSYSSGKYGASSNTDIAELPLTLGYDVGDWSFSVDLPYIYVSGPDNVIPGVGQVENKNPKRRGHKKKNVPPSQTPPVSVASASGMGDIDTSATYTAFSNSTSDFTIDLTGTVKFGTANANEGLGTGQNDYSFNVDLYKNFGKLTLTGGVGYTWLGSSPNIRLNDVWTATGGVNYRLTNKSSFGAYYDYQEKASRTSFAQNEVTGYYAYKFARAWKAKAYVSKGFTAGSPDWGVGATVFYSF</sequence>
<feature type="compositionally biased region" description="Basic residues" evidence="1">
    <location>
        <begin position="100"/>
        <end position="109"/>
    </location>
</feature>
<comment type="caution">
    <text evidence="3">The sequence shown here is derived from an EMBL/GenBank/DDBJ whole genome shotgun (WGS) entry which is preliminary data.</text>
</comment>
<evidence type="ECO:0000313" key="3">
    <source>
        <dbReference type="EMBL" id="RDI98751.1"/>
    </source>
</evidence>
<feature type="chain" id="PRO_5017050602" evidence="2">
    <location>
        <begin position="25"/>
        <end position="282"/>
    </location>
</feature>
<reference evidence="3 4" key="1">
    <citation type="submission" date="2018-07" db="EMBL/GenBank/DDBJ databases">
        <title>Dyella solisilvae sp. nov., isolated from the pine and broad-leaved mixed forest soil.</title>
        <authorList>
            <person name="Gao Z."/>
            <person name="Qiu L."/>
        </authorList>
    </citation>
    <scope>NUCLEOTIDE SEQUENCE [LARGE SCALE GENOMIC DNA]</scope>
    <source>
        <strain evidence="3 4">DHG54</strain>
    </source>
</reference>
<dbReference type="RefSeq" id="WP_114824840.1">
    <property type="nucleotide sequence ID" value="NZ_QQSY01000002.1"/>
</dbReference>
<keyword evidence="4" id="KW-1185">Reference proteome</keyword>
<dbReference type="OrthoDB" id="194048at2"/>
<name>A0A370K7X3_9GAMM</name>